<organism evidence="1 2">
    <name type="scientific">Colletotrichum paranaense</name>
    <dbReference type="NCBI Taxonomy" id="1914294"/>
    <lineage>
        <taxon>Eukaryota</taxon>
        <taxon>Fungi</taxon>
        <taxon>Dikarya</taxon>
        <taxon>Ascomycota</taxon>
        <taxon>Pezizomycotina</taxon>
        <taxon>Sordariomycetes</taxon>
        <taxon>Hypocreomycetidae</taxon>
        <taxon>Glomerellales</taxon>
        <taxon>Glomerellaceae</taxon>
        <taxon>Colletotrichum</taxon>
        <taxon>Colletotrichum acutatum species complex</taxon>
    </lineage>
</organism>
<reference evidence="1 2" key="1">
    <citation type="submission" date="2016-10" db="EMBL/GenBank/DDBJ databases">
        <title>The genome sequence of Colletotrichum fioriniae PJ7.</title>
        <authorList>
            <person name="Baroncelli R."/>
        </authorList>
    </citation>
    <scope>NUCLEOTIDE SEQUENCE [LARGE SCALE GENOMIC DNA]</scope>
    <source>
        <strain evidence="1 2">IMI 384185</strain>
    </source>
</reference>
<comment type="caution">
    <text evidence="1">The sequence shown here is derived from an EMBL/GenBank/DDBJ whole genome shotgun (WGS) entry which is preliminary data.</text>
</comment>
<name>A0ABQ9SMG7_9PEZI</name>
<dbReference type="RefSeq" id="XP_060349383.1">
    <property type="nucleotide sequence ID" value="XM_060493013.1"/>
</dbReference>
<dbReference type="Proteomes" id="UP001241169">
    <property type="component" value="Unassembled WGS sequence"/>
</dbReference>
<protein>
    <submittedName>
        <fullName evidence="1">Uncharacterized protein</fullName>
    </submittedName>
</protein>
<evidence type="ECO:0000313" key="2">
    <source>
        <dbReference type="Proteomes" id="UP001241169"/>
    </source>
</evidence>
<keyword evidence="2" id="KW-1185">Reference proteome</keyword>
<dbReference type="EMBL" id="MOPA01000006">
    <property type="protein sequence ID" value="KAK1538633.1"/>
    <property type="molecule type" value="Genomic_DNA"/>
</dbReference>
<accession>A0ABQ9SMG7</accession>
<dbReference type="GeneID" id="85376912"/>
<evidence type="ECO:0000313" key="1">
    <source>
        <dbReference type="EMBL" id="KAK1538633.1"/>
    </source>
</evidence>
<sequence>MITSRNFQFTSPIRGFRCCRYPIPSKYQQQVPFEKSVLA</sequence>
<gene>
    <name evidence="1" type="ORF">CPAR01_08746</name>
</gene>
<proteinExistence type="predicted"/>